<evidence type="ECO:0000256" key="1">
    <source>
        <dbReference type="SAM" id="MobiDB-lite"/>
    </source>
</evidence>
<organism evidence="2 3">
    <name type="scientific">Plutella xylostella</name>
    <name type="common">Diamondback moth</name>
    <name type="synonym">Plutella maculipennis</name>
    <dbReference type="NCBI Taxonomy" id="51655"/>
    <lineage>
        <taxon>Eukaryota</taxon>
        <taxon>Metazoa</taxon>
        <taxon>Ecdysozoa</taxon>
        <taxon>Arthropoda</taxon>
        <taxon>Hexapoda</taxon>
        <taxon>Insecta</taxon>
        <taxon>Pterygota</taxon>
        <taxon>Neoptera</taxon>
        <taxon>Endopterygota</taxon>
        <taxon>Lepidoptera</taxon>
        <taxon>Glossata</taxon>
        <taxon>Ditrysia</taxon>
        <taxon>Yponomeutoidea</taxon>
        <taxon>Plutellidae</taxon>
        <taxon>Plutella</taxon>
    </lineage>
</organism>
<dbReference type="Proteomes" id="UP000823941">
    <property type="component" value="Chromosome 15"/>
</dbReference>
<feature type="compositionally biased region" description="Low complexity" evidence="1">
    <location>
        <begin position="48"/>
        <end position="73"/>
    </location>
</feature>
<dbReference type="EMBL" id="JAHIBW010000015">
    <property type="protein sequence ID" value="KAG7304267.1"/>
    <property type="molecule type" value="Genomic_DNA"/>
</dbReference>
<keyword evidence="3" id="KW-1185">Reference proteome</keyword>
<evidence type="ECO:0000313" key="3">
    <source>
        <dbReference type="Proteomes" id="UP000823941"/>
    </source>
</evidence>
<evidence type="ECO:0000313" key="2">
    <source>
        <dbReference type="EMBL" id="KAG7304267.1"/>
    </source>
</evidence>
<comment type="caution">
    <text evidence="2">The sequence shown here is derived from an EMBL/GenBank/DDBJ whole genome shotgun (WGS) entry which is preliminary data.</text>
</comment>
<gene>
    <name evidence="2" type="ORF">JYU34_011208</name>
</gene>
<proteinExistence type="predicted"/>
<protein>
    <submittedName>
        <fullName evidence="2">Uncharacterized protein</fullName>
    </submittedName>
</protein>
<feature type="region of interest" description="Disordered" evidence="1">
    <location>
        <begin position="43"/>
        <end position="73"/>
    </location>
</feature>
<sequence length="97" mass="11109">MMIIGCMGIQIQNKSVRSLQRKARTRLKRKMPGTRIRTMMVKSKTKTRMATTMTRTSTTSTSRRWRATRPSPLQTTVRTTGTLTQMIVMTSKSLLET</sequence>
<name>A0ABQ7QGD3_PLUXY</name>
<reference evidence="2 3" key="1">
    <citation type="submission" date="2021-06" db="EMBL/GenBank/DDBJ databases">
        <title>A haploid diamondback moth (Plutella xylostella L.) genome assembly resolves 31 chromosomes and identifies a diamide resistance mutation.</title>
        <authorList>
            <person name="Ward C.M."/>
            <person name="Perry K.D."/>
            <person name="Baker G."/>
            <person name="Powis K."/>
            <person name="Heckel D.G."/>
            <person name="Baxter S.W."/>
        </authorList>
    </citation>
    <scope>NUCLEOTIDE SEQUENCE [LARGE SCALE GENOMIC DNA]</scope>
    <source>
        <strain evidence="2 3">LV</strain>
        <tissue evidence="2">Single pupa</tissue>
    </source>
</reference>
<accession>A0ABQ7QGD3</accession>